<name>A0A0R0M5Q8_9MICR</name>
<evidence type="ECO:0000313" key="2">
    <source>
        <dbReference type="Proteomes" id="UP000051530"/>
    </source>
</evidence>
<dbReference type="Pfam" id="PF17024">
    <property type="entry name" value="DMAP1_like"/>
    <property type="match status" value="1"/>
</dbReference>
<proteinExistence type="predicted"/>
<sequence length="122" mass="14944">MSKKKLTNRDKRYLKEYCDILNSIDEINENRIDILKKYFPEIIKLVPNEQTINMRIEKILTNRLNFPEIFLPKSIIMKNKEIEKILTRFKIENKLKFNTFKNYQLLETLKLLICKYMDIKRK</sequence>
<comment type="caution">
    <text evidence="1">The sequence shown here is derived from an EMBL/GenBank/DDBJ whole genome shotgun (WGS) entry which is preliminary data.</text>
</comment>
<keyword evidence="2" id="KW-1185">Reference proteome</keyword>
<evidence type="ECO:0000313" key="1">
    <source>
        <dbReference type="EMBL" id="KRH94926.1"/>
    </source>
</evidence>
<protein>
    <submittedName>
        <fullName evidence="1">Uncharacterized protein</fullName>
    </submittedName>
</protein>
<organism evidence="1 2">
    <name type="scientific">Pseudoloma neurophilia</name>
    <dbReference type="NCBI Taxonomy" id="146866"/>
    <lineage>
        <taxon>Eukaryota</taxon>
        <taxon>Fungi</taxon>
        <taxon>Fungi incertae sedis</taxon>
        <taxon>Microsporidia</taxon>
        <taxon>Pseudoloma</taxon>
    </lineage>
</organism>
<dbReference type="Proteomes" id="UP000051530">
    <property type="component" value="Unassembled WGS sequence"/>
</dbReference>
<dbReference type="InterPro" id="IPR031504">
    <property type="entry name" value="DMAP1-like"/>
</dbReference>
<dbReference type="AlphaFoldDB" id="A0A0R0M5Q8"/>
<dbReference type="VEuPathDB" id="MicrosporidiaDB:M153_9500025121"/>
<gene>
    <name evidence="1" type="ORF">M153_9500025121</name>
</gene>
<dbReference type="EMBL" id="LGUB01000017">
    <property type="protein sequence ID" value="KRH94926.1"/>
    <property type="molecule type" value="Genomic_DNA"/>
</dbReference>
<reference evidence="1 2" key="1">
    <citation type="submission" date="2015-07" db="EMBL/GenBank/DDBJ databases">
        <title>The genome of Pseudoloma neurophilia, a relevant intracellular parasite of the zebrafish.</title>
        <authorList>
            <person name="Ndikumana S."/>
            <person name="Pelin A."/>
            <person name="Sanders J."/>
            <person name="Corradi N."/>
        </authorList>
    </citation>
    <scope>NUCLEOTIDE SEQUENCE [LARGE SCALE GENOMIC DNA]</scope>
    <source>
        <strain evidence="1 2">MK1</strain>
    </source>
</reference>
<accession>A0A0R0M5Q8</accession>